<dbReference type="KEGG" id="mru:mru_0977"/>
<feature type="compositionally biased region" description="Low complexity" evidence="1">
    <location>
        <begin position="1184"/>
        <end position="1206"/>
    </location>
</feature>
<feature type="transmembrane region" description="Helical" evidence="2">
    <location>
        <begin position="1464"/>
        <end position="1481"/>
    </location>
</feature>
<evidence type="ECO:0000256" key="2">
    <source>
        <dbReference type="SAM" id="Phobius"/>
    </source>
</evidence>
<feature type="compositionally biased region" description="Low complexity" evidence="1">
    <location>
        <begin position="1214"/>
        <end position="1234"/>
    </location>
</feature>
<reference evidence="3 4" key="1">
    <citation type="journal article" date="2010" name="PLoS ONE">
        <title>The genome sequence of the rumen methanogen Methanobrevibacter ruminantium reveals new possibilities for controlling ruminant methane emissions.</title>
        <authorList>
            <person name="Leahy S.C."/>
            <person name="Kelly W.J."/>
            <person name="Altermann E."/>
            <person name="Ronimus R.S."/>
            <person name="Yeoman C.J."/>
            <person name="Pacheco D.M."/>
            <person name="Li D."/>
            <person name="Kong Z."/>
            <person name="McTavish S."/>
            <person name="Sang C."/>
            <person name="Lambie S.C."/>
            <person name="Janssen P.H."/>
            <person name="Dey D."/>
            <person name="Attwood G.T."/>
        </authorList>
    </citation>
    <scope>NUCLEOTIDE SEQUENCE [LARGE SCALE GENOMIC DNA]</scope>
    <source>
        <strain evidence="4">ATCC 35063 / DSM 1093 / JCM 13430 / OCM 146 / M1</strain>
    </source>
</reference>
<feature type="compositionally biased region" description="Polar residues" evidence="1">
    <location>
        <begin position="1323"/>
        <end position="1332"/>
    </location>
</feature>
<keyword evidence="2" id="KW-1133">Transmembrane helix</keyword>
<feature type="compositionally biased region" description="Polar residues" evidence="1">
    <location>
        <begin position="1269"/>
        <end position="1301"/>
    </location>
</feature>
<evidence type="ECO:0000313" key="3">
    <source>
        <dbReference type="EMBL" id="ADC46828.1"/>
    </source>
</evidence>
<feature type="compositionally biased region" description="Low complexity" evidence="1">
    <location>
        <begin position="1242"/>
        <end position="1260"/>
    </location>
</feature>
<feature type="region of interest" description="Disordered" evidence="1">
    <location>
        <begin position="1116"/>
        <end position="1137"/>
    </location>
</feature>
<feature type="compositionally biased region" description="Gly residues" evidence="1">
    <location>
        <begin position="1120"/>
        <end position="1137"/>
    </location>
</feature>
<accession>D3E2R7</accession>
<dbReference type="InterPro" id="IPR006626">
    <property type="entry name" value="PbH1"/>
</dbReference>
<dbReference type="RefSeq" id="WP_012955779.1">
    <property type="nucleotide sequence ID" value="NC_013790.1"/>
</dbReference>
<feature type="compositionally biased region" description="Low complexity" evidence="1">
    <location>
        <begin position="1336"/>
        <end position="1354"/>
    </location>
</feature>
<dbReference type="HOGENOM" id="CLU_249178_0_0_2"/>
<feature type="compositionally biased region" description="Low complexity" evidence="1">
    <location>
        <begin position="1388"/>
        <end position="1442"/>
    </location>
</feature>
<keyword evidence="4" id="KW-1185">Reference proteome</keyword>
<keyword evidence="2" id="KW-0812">Transmembrane</keyword>
<feature type="compositionally biased region" description="Low complexity" evidence="1">
    <location>
        <begin position="1302"/>
        <end position="1316"/>
    </location>
</feature>
<dbReference type="InterPro" id="IPR011050">
    <property type="entry name" value="Pectin_lyase_fold/virulence"/>
</dbReference>
<dbReference type="OrthoDB" id="82538at2157"/>
<keyword evidence="2" id="KW-0472">Membrane</keyword>
<dbReference type="eggNOG" id="arCOG02555">
    <property type="taxonomic scope" value="Archaea"/>
</dbReference>
<dbReference type="GeneID" id="8770629"/>
<dbReference type="SUPFAM" id="SSF51126">
    <property type="entry name" value="Pectin lyase-like"/>
    <property type="match status" value="2"/>
</dbReference>
<dbReference type="Gene3D" id="2.160.20.10">
    <property type="entry name" value="Single-stranded right-handed beta-helix, Pectin lyase-like"/>
    <property type="match status" value="1"/>
</dbReference>
<organism evidence="3 4">
    <name type="scientific">Methanobrevibacter ruminantium (strain ATCC 35063 / DSM 1093 / JCM 13430 / OCM 146 / M1)</name>
    <name type="common">Methanobacterium ruminantium</name>
    <dbReference type="NCBI Taxonomy" id="634498"/>
    <lineage>
        <taxon>Archaea</taxon>
        <taxon>Methanobacteriati</taxon>
        <taxon>Methanobacteriota</taxon>
        <taxon>Methanomada group</taxon>
        <taxon>Methanobacteria</taxon>
        <taxon>Methanobacteriales</taxon>
        <taxon>Methanobacteriaceae</taxon>
        <taxon>Methanobrevibacter</taxon>
    </lineage>
</organism>
<dbReference type="EMBL" id="CP001719">
    <property type="protein sequence ID" value="ADC46828.1"/>
    <property type="molecule type" value="Genomic_DNA"/>
</dbReference>
<protein>
    <submittedName>
        <fullName evidence="3">Adhesin-like protein</fullName>
    </submittedName>
</protein>
<proteinExistence type="predicted"/>
<dbReference type="STRING" id="634498.mru_0977"/>
<evidence type="ECO:0000313" key="4">
    <source>
        <dbReference type="Proteomes" id="UP000008680"/>
    </source>
</evidence>
<dbReference type="SMART" id="SM00710">
    <property type="entry name" value="PbH1"/>
    <property type="match status" value="6"/>
</dbReference>
<evidence type="ECO:0000256" key="1">
    <source>
        <dbReference type="SAM" id="MobiDB-lite"/>
    </source>
</evidence>
<dbReference type="PATRIC" id="fig|634498.28.peg.976"/>
<dbReference type="InterPro" id="IPR012334">
    <property type="entry name" value="Pectin_lyas_fold"/>
</dbReference>
<name>D3E2R7_METRM</name>
<gene>
    <name evidence="3" type="ordered locus">mru_0977</name>
</gene>
<feature type="region of interest" description="Disordered" evidence="1">
    <location>
        <begin position="1183"/>
        <end position="1443"/>
    </location>
</feature>
<dbReference type="Proteomes" id="UP000008680">
    <property type="component" value="Chromosome"/>
</dbReference>
<sequence length="1490" mass="160303">MDGSYSNLTNLNFYTNATSENSNYLTPIYINEASDLVIENNPIYIDYSDGCNYNLAGIYAFGASNNNIIGNNRISIYSRSLSNTSKHYIYGIDFSSYSSNAYSKDNAKGNDISSNTIDIISDYYANAITLSCAVDTTLESNSLHLKSDSFVYGMVAEYFDFGNGLNPSNNFNFTKNTIEASSNMVYAIQFFNVFDVNIKENTIKTNSNGSYGISAYESYNHDIGYNNLFVNGNDVSMIGTNFDAIGTGHSGIYYMRDSHDLSIHDNNVLSNYSLGGDYAIRFDASSSENINVFKNNLSSNNGKYLGNDAVNGNVTVSENNHYYGDNDLGTNDLRIFDIYVDLNGNDNKGDGSIGKPFKSISKALSYLKNLTNIYGSSASSSSTTKVKGIIHLGEGKYNGYGTNLRIYITGLDVEIFGSGYNKTIIDGVSSHWFFDISEDSSVSIKNLSLANGVYRYNDGGLIHNKGNLYLENCIFDNAKMSPSSAIIYNDGILNLKNNLMNMTANGYHIYNNGFIDGLYLNFIGDSLSEDERLLNTDSLSFILTAYVHDDNGNPITGGYIRFFIEGKEILVNSSLIEGLAKLYTFSSLNGIIKISGYYSNAYTNLFVNIGKVNSSIISDTIKVYVNYSANESKSDGSFEKPFKSINDALDALNTCIEPVTITVLDDETTEQIDDSRLNRNNVITIESINKTNISTNWTFKSDANIRLKGLIFDGYGLVKDNTYLTIDNCLFNNTPASAIVSTNGSLTLLNSNFTNNNVKDNHTFYTGFSTPVITTSLWDIQYDYDKGGAVDNSFSNLTILNCNFAFNEAYNGGAIFNNQSDLHISNSSFTSNLAFSGFYENPRAIDFSNAMDKDQDRNVASKGGAIFQYLGEEVVVTDTGFLNNTAGGYGGAFYSSGIYPYRNDSSSIIEGIPFIVYETEDGLMDNFGNYADNLLSPQDIYFINCNFDSNVAPIRGGAVYCINNSQTQYISCNFGNNLVYTYNMSQLFGGLNKNSHRKWIFEDELDQVYSIFFTAVNNGGAIHDENLKIIDSTFTANTLQSGGSILLPSVIRYSADVYTLPKNTAGAIITNSGKGGESVYVADSSLLTSEDSKYIGINGWTGTSTGGSIRRIIHENGQETGTGGNGSGTGGSGNGSGTGKGAYGNSLSWSDILSALGGDARGIAINGEGSSFSDFISGLINGKSSSNSSSDSQDNGSGSSNSSSQNPVNGTIPSNSSSDSQDNGSGSSNSSSQNPVNGTIPSNSSSDSQDNVSSSSNSSSTKPMDDSNKTNSTSDVPANDTVNATDGSSDSSISENPVNGTASNDNNSSDVNGGASDMDDDNISNLTNSSSEIPVDTNINDTNNSSSENSNSTTDLDDSEDKSDVDKDDKSESDDVGLSDNPLNGDVSESSDSPDSPDSPDSSESSDSPSSPDSSSSDYQSSSSAASPGDSSNSPSSSSSSSAYKIYEEEIDDNILEKNVDLENLLIIIVLFLGLIILGYYKKSKEDEDN</sequence>